<feature type="domain" description="Syntaxin 6/10/61 N-terminal" evidence="10">
    <location>
        <begin position="13"/>
        <end position="106"/>
    </location>
</feature>
<dbReference type="Proteomes" id="UP001327560">
    <property type="component" value="Chromosome 1"/>
</dbReference>
<dbReference type="InterPro" id="IPR010989">
    <property type="entry name" value="SNARE"/>
</dbReference>
<dbReference type="GO" id="GO:0015031">
    <property type="term" value="P:protein transport"/>
    <property type="evidence" value="ECO:0007669"/>
    <property type="project" value="UniProtKB-KW"/>
</dbReference>
<keyword evidence="2" id="KW-0813">Transport</keyword>
<protein>
    <recommendedName>
        <fullName evidence="10">Syntaxin 6/10/61 N-terminal domain-containing protein</fullName>
    </recommendedName>
</protein>
<evidence type="ECO:0000313" key="12">
    <source>
        <dbReference type="Proteomes" id="UP001327560"/>
    </source>
</evidence>
<dbReference type="SUPFAM" id="SSF47661">
    <property type="entry name" value="t-snare proteins"/>
    <property type="match status" value="1"/>
</dbReference>
<evidence type="ECO:0000256" key="1">
    <source>
        <dbReference type="ARBA" id="ARBA00009063"/>
    </source>
</evidence>
<dbReference type="AlphaFoldDB" id="A0AAQ3JT27"/>
<evidence type="ECO:0000256" key="5">
    <source>
        <dbReference type="ARBA" id="ARBA00022989"/>
    </source>
</evidence>
<dbReference type="PANTHER" id="PTHR34949">
    <property type="entry name" value="OS05G0443700 PROTEIN"/>
    <property type="match status" value="1"/>
</dbReference>
<comment type="subcellular location">
    <subcellularLocation>
        <location evidence="8">Golgi apparatus</location>
        <location evidence="8">trans-Golgi network membrane</location>
        <topology evidence="8">Single-pass type IV membrane protein</topology>
    </subcellularLocation>
</comment>
<evidence type="ECO:0000313" key="11">
    <source>
        <dbReference type="EMBL" id="WOK95023.1"/>
    </source>
</evidence>
<evidence type="ECO:0000256" key="4">
    <source>
        <dbReference type="ARBA" id="ARBA00022927"/>
    </source>
</evidence>
<dbReference type="EMBL" id="CP136890">
    <property type="protein sequence ID" value="WOK95023.1"/>
    <property type="molecule type" value="Genomic_DNA"/>
</dbReference>
<keyword evidence="5 9" id="KW-1133">Transmembrane helix</keyword>
<keyword evidence="6" id="KW-0333">Golgi apparatus</keyword>
<evidence type="ECO:0000256" key="6">
    <source>
        <dbReference type="ARBA" id="ARBA00023034"/>
    </source>
</evidence>
<evidence type="ECO:0000256" key="7">
    <source>
        <dbReference type="ARBA" id="ARBA00023136"/>
    </source>
</evidence>
<keyword evidence="3 9" id="KW-0812">Transmembrane</keyword>
<proteinExistence type="inferred from homology"/>
<organism evidence="11 12">
    <name type="scientific">Canna indica</name>
    <name type="common">Indian-shot</name>
    <dbReference type="NCBI Taxonomy" id="4628"/>
    <lineage>
        <taxon>Eukaryota</taxon>
        <taxon>Viridiplantae</taxon>
        <taxon>Streptophyta</taxon>
        <taxon>Embryophyta</taxon>
        <taxon>Tracheophyta</taxon>
        <taxon>Spermatophyta</taxon>
        <taxon>Magnoliopsida</taxon>
        <taxon>Liliopsida</taxon>
        <taxon>Zingiberales</taxon>
        <taxon>Cannaceae</taxon>
        <taxon>Canna</taxon>
    </lineage>
</organism>
<evidence type="ECO:0000256" key="2">
    <source>
        <dbReference type="ARBA" id="ARBA00022448"/>
    </source>
</evidence>
<gene>
    <name evidence="11" type="ORF">Cni_G03728</name>
</gene>
<name>A0AAQ3JT27_9LILI</name>
<comment type="similarity">
    <text evidence="1">Belongs to the syntaxin family.</text>
</comment>
<dbReference type="GO" id="GO:0005794">
    <property type="term" value="C:Golgi apparatus"/>
    <property type="evidence" value="ECO:0007669"/>
    <property type="project" value="UniProtKB-SubCell"/>
</dbReference>
<evidence type="ECO:0000256" key="3">
    <source>
        <dbReference type="ARBA" id="ARBA00022692"/>
    </source>
</evidence>
<evidence type="ECO:0000256" key="9">
    <source>
        <dbReference type="SAM" id="Phobius"/>
    </source>
</evidence>
<dbReference type="Pfam" id="PF09177">
    <property type="entry name" value="STX6_10_61_N"/>
    <property type="match status" value="1"/>
</dbReference>
<evidence type="ECO:0000259" key="10">
    <source>
        <dbReference type="Pfam" id="PF09177"/>
    </source>
</evidence>
<evidence type="ECO:0000256" key="8">
    <source>
        <dbReference type="ARBA" id="ARBA00037801"/>
    </source>
</evidence>
<keyword evidence="7 9" id="KW-0472">Membrane</keyword>
<keyword evidence="4" id="KW-0653">Protein transport</keyword>
<sequence length="362" mass="41187">MAAGSSFDQWQKDVFFTAAEEVQESADVLESLYRMWTRNLKDGFSSDTSDELHGELHIALGTAKWQLEEFEKAVRLSHEAYPSEDNTINRHKQFIAAIASQVSRIEKALREERKHPLRWVQLDSEEQDDLALFLSAVPHNWQETRDKGSECNKLYSQGTIKPESVRGLKNTASVSNDGWHAVEMATRESLRRKDNEVCSDVDQLNGLRRTSSSVDVVAWKIVVADDADVDSKSVERTEMANHASILSSLSTRLRWFRNSLGKAKSEENPQLRNRLSNYLDLMEVAPLAQGLSRLTDRSRSCFDSFKEDFKASSSQQLAMRIGGFQRKIPGSQYYMQISRSLRIIFLLLLSAILIVPFVLYST</sequence>
<feature type="transmembrane region" description="Helical" evidence="9">
    <location>
        <begin position="341"/>
        <end position="360"/>
    </location>
</feature>
<dbReference type="CDD" id="cd21442">
    <property type="entry name" value="SNARE_NTD_STX6-like"/>
    <property type="match status" value="1"/>
</dbReference>
<dbReference type="GO" id="GO:0048193">
    <property type="term" value="P:Golgi vesicle transport"/>
    <property type="evidence" value="ECO:0007669"/>
    <property type="project" value="InterPro"/>
</dbReference>
<accession>A0AAQ3JT27</accession>
<dbReference type="PANTHER" id="PTHR34949:SF3">
    <property type="entry name" value="OS08G0244100 PROTEIN"/>
    <property type="match status" value="1"/>
</dbReference>
<dbReference type="FunFam" id="1.20.58.90:FF:000004">
    <property type="entry name" value="Syntaxin 10"/>
    <property type="match status" value="1"/>
</dbReference>
<dbReference type="InterPro" id="IPR015260">
    <property type="entry name" value="Syntaxin-6/10/61_N"/>
</dbReference>
<reference evidence="11 12" key="1">
    <citation type="submission" date="2023-10" db="EMBL/GenBank/DDBJ databases">
        <title>Chromosome-scale genome assembly provides insights into flower coloration mechanisms of Canna indica.</title>
        <authorList>
            <person name="Li C."/>
        </authorList>
    </citation>
    <scope>NUCLEOTIDE SEQUENCE [LARGE SCALE GENOMIC DNA]</scope>
    <source>
        <tissue evidence="11">Flower</tissue>
    </source>
</reference>
<keyword evidence="12" id="KW-1185">Reference proteome</keyword>
<dbReference type="GO" id="GO:0016020">
    <property type="term" value="C:membrane"/>
    <property type="evidence" value="ECO:0007669"/>
    <property type="project" value="InterPro"/>
</dbReference>
<dbReference type="Gene3D" id="1.20.58.90">
    <property type="match status" value="1"/>
</dbReference>